<evidence type="ECO:0000313" key="1">
    <source>
        <dbReference type="EMBL" id="OTF80709.1"/>
    </source>
</evidence>
<gene>
    <name evidence="1" type="ORF">BLA29_011608</name>
</gene>
<protein>
    <submittedName>
        <fullName evidence="1">Uncharacterized protein</fullName>
    </submittedName>
</protein>
<organism evidence="1 2">
    <name type="scientific">Euroglyphus maynei</name>
    <name type="common">Mayne's house dust mite</name>
    <dbReference type="NCBI Taxonomy" id="6958"/>
    <lineage>
        <taxon>Eukaryota</taxon>
        <taxon>Metazoa</taxon>
        <taxon>Ecdysozoa</taxon>
        <taxon>Arthropoda</taxon>
        <taxon>Chelicerata</taxon>
        <taxon>Arachnida</taxon>
        <taxon>Acari</taxon>
        <taxon>Acariformes</taxon>
        <taxon>Sarcoptiformes</taxon>
        <taxon>Astigmata</taxon>
        <taxon>Psoroptidia</taxon>
        <taxon>Analgoidea</taxon>
        <taxon>Pyroglyphidae</taxon>
        <taxon>Pyroglyphinae</taxon>
        <taxon>Euroglyphus</taxon>
    </lineage>
</organism>
<evidence type="ECO:0000313" key="2">
    <source>
        <dbReference type="Proteomes" id="UP000194236"/>
    </source>
</evidence>
<comment type="caution">
    <text evidence="1">The sequence shown here is derived from an EMBL/GenBank/DDBJ whole genome shotgun (WGS) entry which is preliminary data.</text>
</comment>
<reference evidence="1 2" key="1">
    <citation type="submission" date="2017-03" db="EMBL/GenBank/DDBJ databases">
        <title>Genome Survey of Euroglyphus maynei.</title>
        <authorList>
            <person name="Arlian L.G."/>
            <person name="Morgan M.S."/>
            <person name="Rider S.D."/>
        </authorList>
    </citation>
    <scope>NUCLEOTIDE SEQUENCE [LARGE SCALE GENOMIC DNA]</scope>
    <source>
        <strain evidence="1">Arlian Lab</strain>
        <tissue evidence="1">Whole body</tissue>
    </source>
</reference>
<dbReference type="Proteomes" id="UP000194236">
    <property type="component" value="Unassembled WGS sequence"/>
</dbReference>
<sequence length="104" mass="11791">MHMMLVEVRQFYYKSVGIFSYRMSIRSIGRFSMTKQFTDILLLFELLRLCDVIVTNPDVVVVVGVGSFSFIETEFRTIDSSGFVSLVDDGEIFFSSSSLSLSTC</sequence>
<proteinExistence type="predicted"/>
<keyword evidence="2" id="KW-1185">Reference proteome</keyword>
<accession>A0A1Y3BIF8</accession>
<dbReference type="EMBL" id="MUJZ01016943">
    <property type="protein sequence ID" value="OTF80709.1"/>
    <property type="molecule type" value="Genomic_DNA"/>
</dbReference>
<dbReference type="AlphaFoldDB" id="A0A1Y3BIF8"/>
<name>A0A1Y3BIF8_EURMA</name>